<dbReference type="GO" id="GO:0020037">
    <property type="term" value="F:heme binding"/>
    <property type="evidence" value="ECO:0007669"/>
    <property type="project" value="InterPro"/>
</dbReference>
<sequence length="406" mass="43881">MTASEPPSFPFLRASNLDPPAEYAKLRATAPVSQVKLYDGSVAWLVTKYRDVCQVATDTRLSKQRTRPGFPELSAGGKAAAKNKATFVDMDAPDHMRQRGMVEPLFVLEHIKTLQPYIQKTVDGLLDKLAAKGGKEPVDLIESFALPVPSYVIYTLLGVPFEDLAFLTTQNAVRTNGSATAQEAASANQTLLGYLADLVDKRIAEPKDDLISKLATEQLKPGHIEKSDAVQIAFLLLVAGNATMVSMIALGVVTLFQNPGQLAELKADPSLAPAFVEELCRFHTGSALAMKRVAKEEVEIGGQRIRAGEGIIASNQSANRDADVFGPDPDVFDMHRKWPGGGRDPLGFGFGPHRCVAEHLAKAELAAVFGTLFKRLPGLEIAVPINDLEYTPLVRDVGVVSLPVTW</sequence>
<dbReference type="RefSeq" id="XP_009218546.1">
    <property type="nucleotide sequence ID" value="XM_009220282.1"/>
</dbReference>
<evidence type="ECO:0000256" key="5">
    <source>
        <dbReference type="ARBA" id="ARBA00023004"/>
    </source>
</evidence>
<dbReference type="HOGENOM" id="CLU_033716_1_1_1"/>
<keyword evidence="5 7" id="KW-0408">Iron</keyword>
<keyword evidence="4 7" id="KW-0560">Oxidoreductase</keyword>
<reference evidence="8" key="3">
    <citation type="submission" date="2010-09" db="EMBL/GenBank/DDBJ databases">
        <title>Annotation of Gaeumannomyces graminis var. tritici R3-111a-1.</title>
        <authorList>
            <consortium name="The Broad Institute Genome Sequencing Platform"/>
            <person name="Ma L.-J."/>
            <person name="Dead R."/>
            <person name="Young S.K."/>
            <person name="Zeng Q."/>
            <person name="Gargeya S."/>
            <person name="Fitzgerald M."/>
            <person name="Haas B."/>
            <person name="Abouelleil A."/>
            <person name="Alvarado L."/>
            <person name="Arachchi H.M."/>
            <person name="Berlin A."/>
            <person name="Brown A."/>
            <person name="Chapman S.B."/>
            <person name="Chen Z."/>
            <person name="Dunbar C."/>
            <person name="Freedman E."/>
            <person name="Gearin G."/>
            <person name="Gellesch M."/>
            <person name="Goldberg J."/>
            <person name="Griggs A."/>
            <person name="Gujja S."/>
            <person name="Heiman D."/>
            <person name="Howarth C."/>
            <person name="Larson L."/>
            <person name="Lui A."/>
            <person name="MacDonald P.J.P."/>
            <person name="Mehta T."/>
            <person name="Montmayeur A."/>
            <person name="Murphy C."/>
            <person name="Neiman D."/>
            <person name="Pearson M."/>
            <person name="Priest M."/>
            <person name="Roberts A."/>
            <person name="Saif S."/>
            <person name="Shea T."/>
            <person name="Shenoy N."/>
            <person name="Sisk P."/>
            <person name="Stolte C."/>
            <person name="Sykes S."/>
            <person name="Yandava C."/>
            <person name="Wortman J."/>
            <person name="Nusbaum C."/>
            <person name="Birren B."/>
        </authorList>
    </citation>
    <scope>NUCLEOTIDE SEQUENCE</scope>
    <source>
        <strain evidence="8">R3-111a-1</strain>
    </source>
</reference>
<gene>
    <name evidence="9" type="primary">20342968</name>
    <name evidence="8" type="ORF">GGTG_02510</name>
</gene>
<evidence type="ECO:0000313" key="8">
    <source>
        <dbReference type="EMBL" id="EJT82537.1"/>
    </source>
</evidence>
<reference evidence="8" key="2">
    <citation type="submission" date="2010-07" db="EMBL/GenBank/DDBJ databases">
        <authorList>
            <consortium name="The Broad Institute Genome Sequencing Platform"/>
            <consortium name="Broad Institute Genome Sequencing Center for Infectious Disease"/>
            <person name="Ma L.-J."/>
            <person name="Dead R."/>
            <person name="Young S."/>
            <person name="Zeng Q."/>
            <person name="Koehrsen M."/>
            <person name="Alvarado L."/>
            <person name="Berlin A."/>
            <person name="Chapman S.B."/>
            <person name="Chen Z."/>
            <person name="Freedman E."/>
            <person name="Gellesch M."/>
            <person name="Goldberg J."/>
            <person name="Griggs A."/>
            <person name="Gujja S."/>
            <person name="Heilman E.R."/>
            <person name="Heiman D."/>
            <person name="Hepburn T."/>
            <person name="Howarth C."/>
            <person name="Jen D."/>
            <person name="Larson L."/>
            <person name="Mehta T."/>
            <person name="Neiman D."/>
            <person name="Pearson M."/>
            <person name="Roberts A."/>
            <person name="Saif S."/>
            <person name="Shea T."/>
            <person name="Shenoy N."/>
            <person name="Sisk P."/>
            <person name="Stolte C."/>
            <person name="Sykes S."/>
            <person name="Walk T."/>
            <person name="White J."/>
            <person name="Yandava C."/>
            <person name="Haas B."/>
            <person name="Nusbaum C."/>
            <person name="Birren B."/>
        </authorList>
    </citation>
    <scope>NUCLEOTIDE SEQUENCE</scope>
    <source>
        <strain evidence="8">R3-111a-1</strain>
    </source>
</reference>
<dbReference type="PROSITE" id="PS00086">
    <property type="entry name" value="CYTOCHROME_P450"/>
    <property type="match status" value="1"/>
</dbReference>
<organism evidence="8">
    <name type="scientific">Gaeumannomyces tritici (strain R3-111a-1)</name>
    <name type="common">Wheat and barley take-all root rot fungus</name>
    <name type="synonym">Gaeumannomyces graminis var. tritici</name>
    <dbReference type="NCBI Taxonomy" id="644352"/>
    <lineage>
        <taxon>Eukaryota</taxon>
        <taxon>Fungi</taxon>
        <taxon>Dikarya</taxon>
        <taxon>Ascomycota</taxon>
        <taxon>Pezizomycotina</taxon>
        <taxon>Sordariomycetes</taxon>
        <taxon>Sordariomycetidae</taxon>
        <taxon>Magnaporthales</taxon>
        <taxon>Magnaporthaceae</taxon>
        <taxon>Gaeumannomyces</taxon>
    </lineage>
</organism>
<keyword evidence="3 7" id="KW-0479">Metal-binding</keyword>
<dbReference type="InterPro" id="IPR017972">
    <property type="entry name" value="Cyt_P450_CS"/>
</dbReference>
<evidence type="ECO:0000256" key="1">
    <source>
        <dbReference type="ARBA" id="ARBA00010617"/>
    </source>
</evidence>
<comment type="similarity">
    <text evidence="1 7">Belongs to the cytochrome P450 family.</text>
</comment>
<protein>
    <recommendedName>
        <fullName evidence="11">Cytochrome P450 55A2</fullName>
    </recommendedName>
</protein>
<reference evidence="9" key="5">
    <citation type="submission" date="2018-04" db="UniProtKB">
        <authorList>
            <consortium name="EnsemblFungi"/>
        </authorList>
    </citation>
    <scope>IDENTIFICATION</scope>
    <source>
        <strain evidence="9">R3-111a-1</strain>
    </source>
</reference>
<evidence type="ECO:0000256" key="4">
    <source>
        <dbReference type="ARBA" id="ARBA00023002"/>
    </source>
</evidence>
<dbReference type="PANTHER" id="PTHR46696:SF6">
    <property type="entry name" value="P450, PUTATIVE (EUROFUNG)-RELATED"/>
    <property type="match status" value="1"/>
</dbReference>
<evidence type="ECO:0000256" key="2">
    <source>
        <dbReference type="ARBA" id="ARBA00022617"/>
    </source>
</evidence>
<proteinExistence type="inferred from homology"/>
<evidence type="ECO:0000313" key="9">
    <source>
        <dbReference type="EnsemblFungi" id="EJT82537"/>
    </source>
</evidence>
<evidence type="ECO:0008006" key="11">
    <source>
        <dbReference type="Google" id="ProtNLM"/>
    </source>
</evidence>
<reference evidence="9" key="4">
    <citation type="journal article" date="2015" name="G3 (Bethesda)">
        <title>Genome sequences of three phytopathogenic species of the Magnaporthaceae family of fungi.</title>
        <authorList>
            <person name="Okagaki L.H."/>
            <person name="Nunes C.C."/>
            <person name="Sailsbery J."/>
            <person name="Clay B."/>
            <person name="Brown D."/>
            <person name="John T."/>
            <person name="Oh Y."/>
            <person name="Young N."/>
            <person name="Fitzgerald M."/>
            <person name="Haas B.J."/>
            <person name="Zeng Q."/>
            <person name="Young S."/>
            <person name="Adiconis X."/>
            <person name="Fan L."/>
            <person name="Levin J.Z."/>
            <person name="Mitchell T.K."/>
            <person name="Okubara P.A."/>
            <person name="Farman M.L."/>
            <person name="Kohn L.M."/>
            <person name="Birren B."/>
            <person name="Ma L.-J."/>
            <person name="Dean R.A."/>
        </authorList>
    </citation>
    <scope>NUCLEOTIDE SEQUENCE</scope>
    <source>
        <strain evidence="9">R3-111a-1</strain>
    </source>
</reference>
<dbReference type="Proteomes" id="UP000006039">
    <property type="component" value="Unassembled WGS sequence"/>
</dbReference>
<evidence type="ECO:0000313" key="10">
    <source>
        <dbReference type="Proteomes" id="UP000006039"/>
    </source>
</evidence>
<evidence type="ECO:0000256" key="3">
    <source>
        <dbReference type="ARBA" id="ARBA00022723"/>
    </source>
</evidence>
<dbReference type="VEuPathDB" id="FungiDB:GGTG_02510"/>
<dbReference type="STRING" id="644352.J3NMK4"/>
<dbReference type="FunFam" id="1.10.630.10:FF:000018">
    <property type="entry name" value="Cytochrome P450 monooxygenase"/>
    <property type="match status" value="1"/>
</dbReference>
<dbReference type="Pfam" id="PF00067">
    <property type="entry name" value="p450"/>
    <property type="match status" value="1"/>
</dbReference>
<dbReference type="GeneID" id="20342968"/>
<keyword evidence="10" id="KW-1185">Reference proteome</keyword>
<dbReference type="EnsemblFungi" id="EJT82537">
    <property type="protein sequence ID" value="EJT82537"/>
    <property type="gene ID" value="GGTG_02510"/>
</dbReference>
<dbReference type="GO" id="GO:0016705">
    <property type="term" value="F:oxidoreductase activity, acting on paired donors, with incorporation or reduction of molecular oxygen"/>
    <property type="evidence" value="ECO:0007669"/>
    <property type="project" value="InterPro"/>
</dbReference>
<dbReference type="AlphaFoldDB" id="J3NMK4"/>
<dbReference type="Gene3D" id="1.10.630.10">
    <property type="entry name" value="Cytochrome P450"/>
    <property type="match status" value="1"/>
</dbReference>
<dbReference type="eggNOG" id="KOG0157">
    <property type="taxonomic scope" value="Eukaryota"/>
</dbReference>
<dbReference type="InterPro" id="IPR036396">
    <property type="entry name" value="Cyt_P450_sf"/>
</dbReference>
<evidence type="ECO:0000256" key="7">
    <source>
        <dbReference type="RuleBase" id="RU000461"/>
    </source>
</evidence>
<keyword evidence="2 7" id="KW-0349">Heme</keyword>
<dbReference type="GO" id="GO:0004497">
    <property type="term" value="F:monooxygenase activity"/>
    <property type="evidence" value="ECO:0007669"/>
    <property type="project" value="UniProtKB-KW"/>
</dbReference>
<name>J3NMK4_GAET3</name>
<dbReference type="EMBL" id="GL385395">
    <property type="protein sequence ID" value="EJT82537.1"/>
    <property type="molecule type" value="Genomic_DNA"/>
</dbReference>
<dbReference type="SUPFAM" id="SSF48264">
    <property type="entry name" value="Cytochrome P450"/>
    <property type="match status" value="1"/>
</dbReference>
<keyword evidence="6 7" id="KW-0503">Monooxygenase</keyword>
<dbReference type="GO" id="GO:0005506">
    <property type="term" value="F:iron ion binding"/>
    <property type="evidence" value="ECO:0007669"/>
    <property type="project" value="InterPro"/>
</dbReference>
<accession>J3NMK4</accession>
<dbReference type="PANTHER" id="PTHR46696">
    <property type="entry name" value="P450, PUTATIVE (EUROFUNG)-RELATED"/>
    <property type="match status" value="1"/>
</dbReference>
<reference evidence="10" key="1">
    <citation type="submission" date="2010-07" db="EMBL/GenBank/DDBJ databases">
        <title>The genome sequence of Gaeumannomyces graminis var. tritici strain R3-111a-1.</title>
        <authorList>
            <consortium name="The Broad Institute Genome Sequencing Platform"/>
            <person name="Ma L.-J."/>
            <person name="Dead R."/>
            <person name="Young S."/>
            <person name="Zeng Q."/>
            <person name="Koehrsen M."/>
            <person name="Alvarado L."/>
            <person name="Berlin A."/>
            <person name="Chapman S.B."/>
            <person name="Chen Z."/>
            <person name="Freedman E."/>
            <person name="Gellesch M."/>
            <person name="Goldberg J."/>
            <person name="Griggs A."/>
            <person name="Gujja S."/>
            <person name="Heilman E.R."/>
            <person name="Heiman D."/>
            <person name="Hepburn T."/>
            <person name="Howarth C."/>
            <person name="Jen D."/>
            <person name="Larson L."/>
            <person name="Mehta T."/>
            <person name="Neiman D."/>
            <person name="Pearson M."/>
            <person name="Roberts A."/>
            <person name="Saif S."/>
            <person name="Shea T."/>
            <person name="Shenoy N."/>
            <person name="Sisk P."/>
            <person name="Stolte C."/>
            <person name="Sykes S."/>
            <person name="Walk T."/>
            <person name="White J."/>
            <person name="Yandava C."/>
            <person name="Haas B."/>
            <person name="Nusbaum C."/>
            <person name="Birren B."/>
        </authorList>
    </citation>
    <scope>NUCLEOTIDE SEQUENCE [LARGE SCALE GENOMIC DNA]</scope>
    <source>
        <strain evidence="10">R3-111a-1</strain>
    </source>
</reference>
<dbReference type="PRINTS" id="PR00359">
    <property type="entry name" value="BP450"/>
</dbReference>
<evidence type="ECO:0000256" key="6">
    <source>
        <dbReference type="ARBA" id="ARBA00023033"/>
    </source>
</evidence>
<dbReference type="InterPro" id="IPR002397">
    <property type="entry name" value="Cyt_P450_B"/>
</dbReference>
<dbReference type="InterPro" id="IPR001128">
    <property type="entry name" value="Cyt_P450"/>
</dbReference>
<dbReference type="CDD" id="cd11030">
    <property type="entry name" value="CYP105-like"/>
    <property type="match status" value="1"/>
</dbReference>
<dbReference type="OrthoDB" id="3945418at2759"/>